<proteinExistence type="predicted"/>
<sequence length="382" mass="43004">MSSMEPEIIVGIDFGMNFTGVAYSNRNMLQPKVIQKWPGKLHESSRKVPSIIRYASPGVDPEWGFPCLFNDDKKEWFKQWLDPEFLDQLRTAEPEADLPSTAEVRKWYRDYMRCIYLYISSVLQTQIGAWDSKRIEFLFSLHIVVVFIFFCRVWVGPTVPTTFRSQAISTSLRKLLIEAGFSQGRHTIEFSLTESQASAVDAAKDSLQTFHHGDVMLVCDAGGATTDFALLEQISDNEENPKLQELATIPGIDVGSTNIDLAFEELVDSRLRAGGVQVAENTAWTMMHSPEFQEWKCSFGDPSNNAVPKFLVPVPQLHESVSNRAAGIERGEMAFSHDDFRALFDPQVNRIIALIRNQLNTSVPQNKDVVIPAYESSCGILN</sequence>
<dbReference type="PANTHER" id="PTHR42749:SF1">
    <property type="entry name" value="CELL SHAPE-DETERMINING PROTEIN MREB"/>
    <property type="match status" value="1"/>
</dbReference>
<dbReference type="Gene3D" id="3.90.640.10">
    <property type="entry name" value="Actin, Chain A, domain 4"/>
    <property type="match status" value="1"/>
</dbReference>
<gene>
    <name evidence="1" type="ORF">K444DRAFT_601543</name>
</gene>
<dbReference type="CDD" id="cd10170">
    <property type="entry name" value="ASKHA_NBD_HSP70"/>
    <property type="match status" value="1"/>
</dbReference>
<dbReference type="InterPro" id="IPR043129">
    <property type="entry name" value="ATPase_NBD"/>
</dbReference>
<evidence type="ECO:0000313" key="1">
    <source>
        <dbReference type="EMBL" id="PMD51256.1"/>
    </source>
</evidence>
<dbReference type="Proteomes" id="UP000235371">
    <property type="component" value="Unassembled WGS sequence"/>
</dbReference>
<accession>A0A2J6SKG9</accession>
<dbReference type="AlphaFoldDB" id="A0A2J6SKG9"/>
<dbReference type="Gene3D" id="3.30.420.40">
    <property type="match status" value="2"/>
</dbReference>
<dbReference type="OrthoDB" id="2394218at2759"/>
<organism evidence="1 2">
    <name type="scientific">Hyaloscypha bicolor E</name>
    <dbReference type="NCBI Taxonomy" id="1095630"/>
    <lineage>
        <taxon>Eukaryota</taxon>
        <taxon>Fungi</taxon>
        <taxon>Dikarya</taxon>
        <taxon>Ascomycota</taxon>
        <taxon>Pezizomycotina</taxon>
        <taxon>Leotiomycetes</taxon>
        <taxon>Helotiales</taxon>
        <taxon>Hyaloscyphaceae</taxon>
        <taxon>Hyaloscypha</taxon>
        <taxon>Hyaloscypha bicolor</taxon>
    </lineage>
</organism>
<dbReference type="InParanoid" id="A0A2J6SKG9"/>
<reference evidence="1 2" key="1">
    <citation type="submission" date="2016-04" db="EMBL/GenBank/DDBJ databases">
        <title>A degradative enzymes factory behind the ericoid mycorrhizal symbiosis.</title>
        <authorList>
            <consortium name="DOE Joint Genome Institute"/>
            <person name="Martino E."/>
            <person name="Morin E."/>
            <person name="Grelet G."/>
            <person name="Kuo A."/>
            <person name="Kohler A."/>
            <person name="Daghino S."/>
            <person name="Barry K."/>
            <person name="Choi C."/>
            <person name="Cichocki N."/>
            <person name="Clum A."/>
            <person name="Copeland A."/>
            <person name="Hainaut M."/>
            <person name="Haridas S."/>
            <person name="Labutti K."/>
            <person name="Lindquist E."/>
            <person name="Lipzen A."/>
            <person name="Khouja H.-R."/>
            <person name="Murat C."/>
            <person name="Ohm R."/>
            <person name="Olson A."/>
            <person name="Spatafora J."/>
            <person name="Veneault-Fourrey C."/>
            <person name="Henrissat B."/>
            <person name="Grigoriev I."/>
            <person name="Martin F."/>
            <person name="Perotto S."/>
        </authorList>
    </citation>
    <scope>NUCLEOTIDE SEQUENCE [LARGE SCALE GENOMIC DNA]</scope>
    <source>
        <strain evidence="1 2">E</strain>
    </source>
</reference>
<dbReference type="STRING" id="1095630.A0A2J6SKG9"/>
<dbReference type="RefSeq" id="XP_024728160.1">
    <property type="nucleotide sequence ID" value="XM_024878684.1"/>
</dbReference>
<dbReference type="EMBL" id="KZ613912">
    <property type="protein sequence ID" value="PMD51256.1"/>
    <property type="molecule type" value="Genomic_DNA"/>
</dbReference>
<evidence type="ECO:0008006" key="3">
    <source>
        <dbReference type="Google" id="ProtNLM"/>
    </source>
</evidence>
<name>A0A2J6SKG9_9HELO</name>
<dbReference type="GeneID" id="36586761"/>
<dbReference type="PANTHER" id="PTHR42749">
    <property type="entry name" value="CELL SHAPE-DETERMINING PROTEIN MREB"/>
    <property type="match status" value="1"/>
</dbReference>
<protein>
    <recommendedName>
        <fullName evidence="3">Actin-like ATPase domain-containing protein</fullName>
    </recommendedName>
</protein>
<keyword evidence="2" id="KW-1185">Reference proteome</keyword>
<evidence type="ECO:0000313" key="2">
    <source>
        <dbReference type="Proteomes" id="UP000235371"/>
    </source>
</evidence>
<dbReference type="SUPFAM" id="SSF53067">
    <property type="entry name" value="Actin-like ATPase domain"/>
    <property type="match status" value="1"/>
</dbReference>